<feature type="compositionally biased region" description="Low complexity" evidence="1">
    <location>
        <begin position="1"/>
        <end position="10"/>
    </location>
</feature>
<feature type="compositionally biased region" description="Low complexity" evidence="1">
    <location>
        <begin position="196"/>
        <end position="217"/>
    </location>
</feature>
<feature type="compositionally biased region" description="Low complexity" evidence="1">
    <location>
        <begin position="442"/>
        <end position="451"/>
    </location>
</feature>
<feature type="compositionally biased region" description="Basic and acidic residues" evidence="1">
    <location>
        <begin position="526"/>
        <end position="539"/>
    </location>
</feature>
<evidence type="ECO:0000313" key="2">
    <source>
        <dbReference type="EMBL" id="KAL1303329.1"/>
    </source>
</evidence>
<feature type="compositionally biased region" description="Polar residues" evidence="1">
    <location>
        <begin position="123"/>
        <end position="140"/>
    </location>
</feature>
<keyword evidence="3" id="KW-1185">Reference proteome</keyword>
<dbReference type="Proteomes" id="UP001562354">
    <property type="component" value="Unassembled WGS sequence"/>
</dbReference>
<feature type="compositionally biased region" description="Basic residues" evidence="1">
    <location>
        <begin position="276"/>
        <end position="290"/>
    </location>
</feature>
<feature type="compositionally biased region" description="Polar residues" evidence="1">
    <location>
        <begin position="263"/>
        <end position="275"/>
    </location>
</feature>
<gene>
    <name evidence="2" type="ORF">AAFC00_006730</name>
</gene>
<dbReference type="EMBL" id="JBFMKM010000010">
    <property type="protein sequence ID" value="KAL1303329.1"/>
    <property type="molecule type" value="Genomic_DNA"/>
</dbReference>
<comment type="caution">
    <text evidence="2">The sequence shown here is derived from an EMBL/GenBank/DDBJ whole genome shotgun (WGS) entry which is preliminary data.</text>
</comment>
<feature type="region of interest" description="Disordered" evidence="1">
    <location>
        <begin position="1"/>
        <end position="31"/>
    </location>
</feature>
<protein>
    <submittedName>
        <fullName evidence="2">Uncharacterized protein</fullName>
    </submittedName>
</protein>
<dbReference type="GeneID" id="95980429"/>
<feature type="compositionally biased region" description="Polar residues" evidence="1">
    <location>
        <begin position="218"/>
        <end position="237"/>
    </location>
</feature>
<feature type="region of interest" description="Disordered" evidence="1">
    <location>
        <begin position="117"/>
        <end position="588"/>
    </location>
</feature>
<proteinExistence type="predicted"/>
<feature type="compositionally biased region" description="Polar residues" evidence="1">
    <location>
        <begin position="556"/>
        <end position="569"/>
    </location>
</feature>
<feature type="compositionally biased region" description="Polar residues" evidence="1">
    <location>
        <begin position="493"/>
        <end position="504"/>
    </location>
</feature>
<sequence>MAGNPFRRPGTIPPTPPTRQTAAELSVETSDASVKAKKVVKRVRIQSPVTSPIDVRGDPFALKLNEAGRASSPPLEDKDSDVATELRKSFIDSVAKGASNLNREVVGVPLQHHPSALGLEATANKSAQPQAPYNPFSRTLASIEGGYGMAASSATKDKAENPGPLSSHGQNEPGKEGLAKPTMDVDSFTRMLMTGSTTASPAPASPAPTSSAVVPSTLTVGTGTAASLSDSQGSMFQQVHDIHPESPRSPTEDSTSDVDNVESGDQASLMGNPQNKKAKPPPPAHHRGKLLSRQGPQTVSFADFDTSISVPSAQQSPSTSAVEPQNTRSSRSSSDVNKPLPLPPSSAGIHNGVDGAKDGMTALPPQPEPPVEIDLQSKKTRAPPPPPTSRRASHLFMGAITGRARSASQLSKSSVPDDLDGDSDQMELSSTQPSNKPPAPPSRRAANSVSSVDREPSVSAAPHGSAEPAVPPPAGRAPPPPPSRQALRGTPALTRTPSTQSASSLGVRRISPSLAQTGAPPPPPPRRGDKRPSFDEARRPSNSSQRSSVELRRSSGAASHNGRTSSISSLHYVPEGGSAHDDVVTDTPTTLNANGKDILADLSAFQAEIDALRAQIGQ</sequence>
<evidence type="ECO:0000256" key="1">
    <source>
        <dbReference type="SAM" id="MobiDB-lite"/>
    </source>
</evidence>
<dbReference type="RefSeq" id="XP_069199604.1">
    <property type="nucleotide sequence ID" value="XM_069346725.1"/>
</dbReference>
<evidence type="ECO:0000313" key="3">
    <source>
        <dbReference type="Proteomes" id="UP001562354"/>
    </source>
</evidence>
<feature type="compositionally biased region" description="Pro residues" evidence="1">
    <location>
        <begin position="469"/>
        <end position="483"/>
    </location>
</feature>
<accession>A0ABR3PAZ6</accession>
<name>A0ABR3PAZ6_9PEZI</name>
<reference evidence="2 3" key="1">
    <citation type="submission" date="2024-07" db="EMBL/GenBank/DDBJ databases">
        <title>Draft sequence of the Neodothiora populina.</title>
        <authorList>
            <person name="Drown D.D."/>
            <person name="Schuette U.S."/>
            <person name="Buechlein A.B."/>
            <person name="Rusch D.R."/>
            <person name="Winton L.W."/>
            <person name="Adams G.A."/>
        </authorList>
    </citation>
    <scope>NUCLEOTIDE SEQUENCE [LARGE SCALE GENOMIC DNA]</scope>
    <source>
        <strain evidence="2 3">CPC 39397</strain>
    </source>
</reference>
<feature type="compositionally biased region" description="Polar residues" evidence="1">
    <location>
        <begin position="294"/>
        <end position="336"/>
    </location>
</feature>
<feature type="compositionally biased region" description="Polar residues" evidence="1">
    <location>
        <begin position="20"/>
        <end position="31"/>
    </location>
</feature>
<organism evidence="2 3">
    <name type="scientific">Neodothiora populina</name>
    <dbReference type="NCBI Taxonomy" id="2781224"/>
    <lineage>
        <taxon>Eukaryota</taxon>
        <taxon>Fungi</taxon>
        <taxon>Dikarya</taxon>
        <taxon>Ascomycota</taxon>
        <taxon>Pezizomycotina</taxon>
        <taxon>Dothideomycetes</taxon>
        <taxon>Dothideomycetidae</taxon>
        <taxon>Dothideales</taxon>
        <taxon>Dothioraceae</taxon>
        <taxon>Neodothiora</taxon>
    </lineage>
</organism>